<feature type="signal peptide" evidence="2">
    <location>
        <begin position="1"/>
        <end position="24"/>
    </location>
</feature>
<feature type="region of interest" description="Disordered" evidence="1">
    <location>
        <begin position="45"/>
        <end position="65"/>
    </location>
</feature>
<evidence type="ECO:0000313" key="4">
    <source>
        <dbReference type="EMBL" id="SDE05607.1"/>
    </source>
</evidence>
<reference evidence="4 5" key="1">
    <citation type="submission" date="2016-10" db="EMBL/GenBank/DDBJ databases">
        <authorList>
            <person name="de Groot N.N."/>
        </authorList>
    </citation>
    <scope>NUCLEOTIDE SEQUENCE [LARGE SCALE GENOMIC DNA]</scope>
    <source>
        <strain evidence="4 5">DSM 16957</strain>
    </source>
</reference>
<evidence type="ECO:0000256" key="1">
    <source>
        <dbReference type="SAM" id="MobiDB-lite"/>
    </source>
</evidence>
<accession>A0A1G6ZTR4</accession>
<evidence type="ECO:0000256" key="2">
    <source>
        <dbReference type="SAM" id="SignalP"/>
    </source>
</evidence>
<dbReference type="InterPro" id="IPR055397">
    <property type="entry name" value="TraK_C"/>
</dbReference>
<organism evidence="4 5">
    <name type="scientific">Aquimonas voraii</name>
    <dbReference type="NCBI Taxonomy" id="265719"/>
    <lineage>
        <taxon>Bacteria</taxon>
        <taxon>Pseudomonadati</taxon>
        <taxon>Pseudomonadota</taxon>
        <taxon>Gammaproteobacteria</taxon>
        <taxon>Lysobacterales</taxon>
        <taxon>Lysobacteraceae</taxon>
        <taxon>Aquimonas</taxon>
    </lineage>
</organism>
<feature type="chain" id="PRO_5011449306" evidence="2">
    <location>
        <begin position="25"/>
        <end position="335"/>
    </location>
</feature>
<dbReference type="STRING" id="265719.SAMN04488509_11572"/>
<keyword evidence="2" id="KW-0732">Signal</keyword>
<dbReference type="RefSeq" id="WP_091245422.1">
    <property type="nucleotide sequence ID" value="NZ_FNAG01000015.1"/>
</dbReference>
<dbReference type="Proteomes" id="UP000199603">
    <property type="component" value="Unassembled WGS sequence"/>
</dbReference>
<feature type="domain" description="TraK C-terminal" evidence="3">
    <location>
        <begin position="202"/>
        <end position="315"/>
    </location>
</feature>
<evidence type="ECO:0000259" key="3">
    <source>
        <dbReference type="Pfam" id="PF23536"/>
    </source>
</evidence>
<sequence>MQLKLLALAAAGALLAAAPLTVIADTQIPGLPVKTVGDSIELELPAEPSSSTSAADAPAPESKEAEALAAQINGLRQSLPAAATDAEMGRGLTPPPSSISVRPGVVEVIPIGLQRLNRIRTPFANPDVKTVSETAMIEVEGSVIYVSTDTRDPISMFITERGQPDLALSLQLVPARIPQIETSLEMPGVSLSAVRGEPRVASDWELDQPYVETLSELMATLARQEVPAGYGMKEFSAADGLHLPACAFPPGVVVRPAQILTGSNLIAVIAEVRNEGPMQVVLDESACGSAGVLAVAAYPSLTLERGQSTELYIARELPQQGPTLPRRPVVAGGAR</sequence>
<protein>
    <submittedName>
        <fullName evidence="4">TraK protein</fullName>
    </submittedName>
</protein>
<evidence type="ECO:0000313" key="5">
    <source>
        <dbReference type="Proteomes" id="UP000199603"/>
    </source>
</evidence>
<gene>
    <name evidence="4" type="ORF">SAMN04488509_11572</name>
</gene>
<proteinExistence type="predicted"/>
<name>A0A1G6ZTR4_9GAMM</name>
<dbReference type="OrthoDB" id="5298536at2"/>
<keyword evidence="5" id="KW-1185">Reference proteome</keyword>
<dbReference type="Pfam" id="PF23536">
    <property type="entry name" value="TraK_C"/>
    <property type="match status" value="1"/>
</dbReference>
<feature type="compositionally biased region" description="Low complexity" evidence="1">
    <location>
        <begin position="45"/>
        <end position="60"/>
    </location>
</feature>
<dbReference type="EMBL" id="FNAG01000015">
    <property type="protein sequence ID" value="SDE05607.1"/>
    <property type="molecule type" value="Genomic_DNA"/>
</dbReference>
<dbReference type="AlphaFoldDB" id="A0A1G6ZTR4"/>